<evidence type="ECO:0000313" key="3">
    <source>
        <dbReference type="Proteomes" id="UP000887013"/>
    </source>
</evidence>
<evidence type="ECO:0000256" key="1">
    <source>
        <dbReference type="SAM" id="MobiDB-lite"/>
    </source>
</evidence>
<reference evidence="2" key="1">
    <citation type="submission" date="2020-08" db="EMBL/GenBank/DDBJ databases">
        <title>Multicomponent nature underlies the extraordinary mechanical properties of spider dragline silk.</title>
        <authorList>
            <person name="Kono N."/>
            <person name="Nakamura H."/>
            <person name="Mori M."/>
            <person name="Yoshida Y."/>
            <person name="Ohtoshi R."/>
            <person name="Malay A.D."/>
            <person name="Moran D.A.P."/>
            <person name="Tomita M."/>
            <person name="Numata K."/>
            <person name="Arakawa K."/>
        </authorList>
    </citation>
    <scope>NUCLEOTIDE SEQUENCE</scope>
</reference>
<keyword evidence="3" id="KW-1185">Reference proteome</keyword>
<feature type="region of interest" description="Disordered" evidence="1">
    <location>
        <begin position="43"/>
        <end position="68"/>
    </location>
</feature>
<organism evidence="2 3">
    <name type="scientific">Nephila pilipes</name>
    <name type="common">Giant wood spider</name>
    <name type="synonym">Nephila maculata</name>
    <dbReference type="NCBI Taxonomy" id="299642"/>
    <lineage>
        <taxon>Eukaryota</taxon>
        <taxon>Metazoa</taxon>
        <taxon>Ecdysozoa</taxon>
        <taxon>Arthropoda</taxon>
        <taxon>Chelicerata</taxon>
        <taxon>Arachnida</taxon>
        <taxon>Araneae</taxon>
        <taxon>Araneomorphae</taxon>
        <taxon>Entelegynae</taxon>
        <taxon>Araneoidea</taxon>
        <taxon>Nephilidae</taxon>
        <taxon>Nephila</taxon>
    </lineage>
</organism>
<dbReference type="AlphaFoldDB" id="A0A8X6UIF6"/>
<name>A0A8X6UIF6_NEPPI</name>
<dbReference type="Proteomes" id="UP000887013">
    <property type="component" value="Unassembled WGS sequence"/>
</dbReference>
<sequence length="104" mass="11739">MNFCGKIIMKKLQRIDVQLEDYKTCDDGLAAIGTLTDAEIIDTVNQNTDTDDVEDDDPSHSEPSISNKQAKAAMNILGTYVKRCSDIEDYVFHLLLNRENFQIP</sequence>
<evidence type="ECO:0000313" key="2">
    <source>
        <dbReference type="EMBL" id="GFU18179.1"/>
    </source>
</evidence>
<dbReference type="EMBL" id="BMAW01126765">
    <property type="protein sequence ID" value="GFU18179.1"/>
    <property type="molecule type" value="Genomic_DNA"/>
</dbReference>
<gene>
    <name evidence="2" type="primary">LOC108732509</name>
    <name evidence="2" type="ORF">NPIL_188811</name>
</gene>
<proteinExistence type="predicted"/>
<accession>A0A8X6UIF6</accession>
<dbReference type="OrthoDB" id="125347at2759"/>
<protein>
    <submittedName>
        <fullName evidence="2">Tigger transposable element-derived protein 4-like</fullName>
    </submittedName>
</protein>
<comment type="caution">
    <text evidence="2">The sequence shown here is derived from an EMBL/GenBank/DDBJ whole genome shotgun (WGS) entry which is preliminary data.</text>
</comment>